<dbReference type="Gene3D" id="3.30.565.10">
    <property type="entry name" value="Histidine kinase-like ATPase, C-terminal domain"/>
    <property type="match status" value="1"/>
</dbReference>
<dbReference type="InterPro" id="IPR036097">
    <property type="entry name" value="HisK_dim/P_sf"/>
</dbReference>
<dbReference type="GO" id="GO:0000155">
    <property type="term" value="F:phosphorelay sensor kinase activity"/>
    <property type="evidence" value="ECO:0007669"/>
    <property type="project" value="InterPro"/>
</dbReference>
<keyword evidence="8 13" id="KW-0418">Kinase</keyword>
<evidence type="ECO:0000313" key="14">
    <source>
        <dbReference type="Proteomes" id="UP000199058"/>
    </source>
</evidence>
<dbReference type="Pfam" id="PF02518">
    <property type="entry name" value="HATPase_c"/>
    <property type="match status" value="1"/>
</dbReference>
<keyword evidence="9 11" id="KW-1133">Transmembrane helix</keyword>
<evidence type="ECO:0000256" key="6">
    <source>
        <dbReference type="ARBA" id="ARBA00022679"/>
    </source>
</evidence>
<dbReference type="InterPro" id="IPR029151">
    <property type="entry name" value="Sensor-like_sf"/>
</dbReference>
<evidence type="ECO:0000313" key="13">
    <source>
        <dbReference type="EMBL" id="SFB88859.1"/>
    </source>
</evidence>
<dbReference type="GO" id="GO:0005886">
    <property type="term" value="C:plasma membrane"/>
    <property type="evidence" value="ECO:0007669"/>
    <property type="project" value="UniProtKB-SubCell"/>
</dbReference>
<dbReference type="Gene3D" id="3.30.450.20">
    <property type="entry name" value="PAS domain"/>
    <property type="match status" value="1"/>
</dbReference>
<keyword evidence="5" id="KW-0597">Phosphoprotein</keyword>
<evidence type="ECO:0000256" key="3">
    <source>
        <dbReference type="ARBA" id="ARBA00012438"/>
    </source>
</evidence>
<evidence type="ECO:0000256" key="9">
    <source>
        <dbReference type="ARBA" id="ARBA00022989"/>
    </source>
</evidence>
<evidence type="ECO:0000256" key="7">
    <source>
        <dbReference type="ARBA" id="ARBA00022692"/>
    </source>
</evidence>
<dbReference type="EMBL" id="FOLH01000001">
    <property type="protein sequence ID" value="SFB88859.1"/>
    <property type="molecule type" value="Genomic_DNA"/>
</dbReference>
<keyword evidence="6" id="KW-0808">Transferase</keyword>
<accession>A0A1I1ENW6</accession>
<dbReference type="SMART" id="SM00388">
    <property type="entry name" value="HisKA"/>
    <property type="match status" value="1"/>
</dbReference>
<dbReference type="InterPro" id="IPR005467">
    <property type="entry name" value="His_kinase_dom"/>
</dbReference>
<feature type="domain" description="Histidine kinase" evidence="12">
    <location>
        <begin position="333"/>
        <end position="555"/>
    </location>
</feature>
<dbReference type="CDD" id="cd12914">
    <property type="entry name" value="PDC1_DGC_like"/>
    <property type="match status" value="1"/>
</dbReference>
<evidence type="ECO:0000256" key="8">
    <source>
        <dbReference type="ARBA" id="ARBA00022777"/>
    </source>
</evidence>
<keyword evidence="10" id="KW-0902">Two-component regulatory system</keyword>
<feature type="transmembrane region" description="Helical" evidence="11">
    <location>
        <begin position="12"/>
        <end position="35"/>
    </location>
</feature>
<dbReference type="InterPro" id="IPR003661">
    <property type="entry name" value="HisK_dim/P_dom"/>
</dbReference>
<dbReference type="Gene3D" id="1.10.287.130">
    <property type="match status" value="1"/>
</dbReference>
<dbReference type="InterPro" id="IPR003594">
    <property type="entry name" value="HATPase_dom"/>
</dbReference>
<evidence type="ECO:0000256" key="1">
    <source>
        <dbReference type="ARBA" id="ARBA00000085"/>
    </source>
</evidence>
<proteinExistence type="predicted"/>
<dbReference type="SUPFAM" id="SSF55874">
    <property type="entry name" value="ATPase domain of HSP90 chaperone/DNA topoisomerase II/histidine kinase"/>
    <property type="match status" value="1"/>
</dbReference>
<evidence type="ECO:0000256" key="10">
    <source>
        <dbReference type="ARBA" id="ARBA00023012"/>
    </source>
</evidence>
<dbReference type="CDD" id="cd00082">
    <property type="entry name" value="HisKA"/>
    <property type="match status" value="1"/>
</dbReference>
<dbReference type="Proteomes" id="UP000199058">
    <property type="component" value="Unassembled WGS sequence"/>
</dbReference>
<dbReference type="PROSITE" id="PS50109">
    <property type="entry name" value="HIS_KIN"/>
    <property type="match status" value="1"/>
</dbReference>
<dbReference type="OrthoDB" id="6114847at2"/>
<dbReference type="Pfam" id="PF00512">
    <property type="entry name" value="HisKA"/>
    <property type="match status" value="1"/>
</dbReference>
<reference evidence="13 14" key="1">
    <citation type="submission" date="2016-10" db="EMBL/GenBank/DDBJ databases">
        <authorList>
            <person name="de Groot N.N."/>
        </authorList>
    </citation>
    <scope>NUCLEOTIDE SEQUENCE [LARGE SCALE GENOMIC DNA]</scope>
    <source>
        <strain evidence="13 14">DSM 18438</strain>
    </source>
</reference>
<evidence type="ECO:0000256" key="2">
    <source>
        <dbReference type="ARBA" id="ARBA00004651"/>
    </source>
</evidence>
<evidence type="ECO:0000256" key="5">
    <source>
        <dbReference type="ARBA" id="ARBA00022553"/>
    </source>
</evidence>
<dbReference type="SUPFAM" id="SSF47384">
    <property type="entry name" value="Homodimeric domain of signal transducing histidine kinase"/>
    <property type="match status" value="1"/>
</dbReference>
<dbReference type="PANTHER" id="PTHR43711:SF31">
    <property type="entry name" value="HISTIDINE KINASE"/>
    <property type="match status" value="1"/>
</dbReference>
<comment type="catalytic activity">
    <reaction evidence="1">
        <text>ATP + protein L-histidine = ADP + protein N-phospho-L-histidine.</text>
        <dbReference type="EC" id="2.7.13.3"/>
    </reaction>
</comment>
<gene>
    <name evidence="13" type="ORF">SAMN05660443_0749</name>
</gene>
<dbReference type="InterPro" id="IPR036890">
    <property type="entry name" value="HATPase_C_sf"/>
</dbReference>
<dbReference type="AlphaFoldDB" id="A0A1I1ENW6"/>
<keyword evidence="11" id="KW-0472">Membrane</keyword>
<dbReference type="InterPro" id="IPR004358">
    <property type="entry name" value="Sig_transdc_His_kin-like_C"/>
</dbReference>
<keyword evidence="4" id="KW-1003">Cell membrane</keyword>
<keyword evidence="14" id="KW-1185">Reference proteome</keyword>
<organism evidence="13 14">
    <name type="scientific">Marinospirillum celere</name>
    <dbReference type="NCBI Taxonomy" id="1122252"/>
    <lineage>
        <taxon>Bacteria</taxon>
        <taxon>Pseudomonadati</taxon>
        <taxon>Pseudomonadota</taxon>
        <taxon>Gammaproteobacteria</taxon>
        <taxon>Oceanospirillales</taxon>
        <taxon>Oceanospirillaceae</taxon>
        <taxon>Marinospirillum</taxon>
    </lineage>
</organism>
<dbReference type="EC" id="2.7.13.3" evidence="3"/>
<dbReference type="SMART" id="SM00387">
    <property type="entry name" value="HATPase_c"/>
    <property type="match status" value="1"/>
</dbReference>
<evidence type="ECO:0000256" key="11">
    <source>
        <dbReference type="SAM" id="Phobius"/>
    </source>
</evidence>
<dbReference type="STRING" id="1122252.SAMN05660443_0749"/>
<comment type="subcellular location">
    <subcellularLocation>
        <location evidence="2">Cell membrane</location>
        <topology evidence="2">Multi-pass membrane protein</topology>
    </subcellularLocation>
</comment>
<dbReference type="PRINTS" id="PR00344">
    <property type="entry name" value="BCTRLSENSOR"/>
</dbReference>
<evidence type="ECO:0000256" key="4">
    <source>
        <dbReference type="ARBA" id="ARBA00022475"/>
    </source>
</evidence>
<evidence type="ECO:0000259" key="12">
    <source>
        <dbReference type="PROSITE" id="PS50109"/>
    </source>
</evidence>
<dbReference type="InterPro" id="IPR050736">
    <property type="entry name" value="Sensor_HK_Regulatory"/>
</dbReference>
<protein>
    <recommendedName>
        <fullName evidence="3">histidine kinase</fullName>
        <ecNumber evidence="3">2.7.13.3</ecNumber>
    </recommendedName>
</protein>
<name>A0A1I1ENW6_9GAMM</name>
<dbReference type="PANTHER" id="PTHR43711">
    <property type="entry name" value="TWO-COMPONENT HISTIDINE KINASE"/>
    <property type="match status" value="1"/>
</dbReference>
<dbReference type="RefSeq" id="WP_091959321.1">
    <property type="nucleotide sequence ID" value="NZ_FOLH01000001.1"/>
</dbReference>
<keyword evidence="7 11" id="KW-0812">Transmembrane</keyword>
<sequence length="566" mass="64601">MTAKYLKKLGPGYLLLGVWVAAFLICLPLFIFHFIEREKLAFEHLETLAQHKTNELESWMTRIDVDLLRLAQLPNINAQYQQLDPLKPELLDESLESYLSPFGHFIEIFLLNSAGDVIYSTDSEQVGKNKASRPYFIQGIHAPFIQNTYHSVTLQSAAMTLARPLHVMDGDQVNRHKIGVIAARVNLDHLHKLMASVTQEKNHGARSYLINQYHFFITPPQADAKNDYVYPRATHSQGARKCLLDKPFQDVYLDHRLEKVMGIGHWLPNYQLCLLVEQDYTSRFYLLAQQLLWLVALLLPISLVTWLLSSRMLFSREAPEVDKQQLDSRFLSLLGHEIRTPLNGIIGMLSLLQESRLNPEQRQQAKVADASAQQLLNLLNHMISRARQGQDRVAQDFQWEQITQPLELLLRSFTPAAEQKGLKLELEKDFKLEQLEIKTHLTQLLQIVSNLLENAIKFTEQGSICLYMTSVQLSGKRRLIRIQVKDTGPGIPLEDQQRIFDPFERLEPLPNLPVTSLGLGLAICKELAEHLSGELQLVSTPGEGSLFSFEFIAYARKAMSSAHQNQ</sequence>
<dbReference type="SUPFAM" id="SSF103190">
    <property type="entry name" value="Sensory domain-like"/>
    <property type="match status" value="1"/>
</dbReference>